<accession>A0A150XRB8</accession>
<dbReference type="PANTHER" id="PTHR11138:SF5">
    <property type="entry name" value="METHIONYL-TRNA FORMYLTRANSFERASE, MITOCHONDRIAL"/>
    <property type="match status" value="1"/>
</dbReference>
<dbReference type="GO" id="GO:0005829">
    <property type="term" value="C:cytosol"/>
    <property type="evidence" value="ECO:0007669"/>
    <property type="project" value="TreeGrafter"/>
</dbReference>
<reference evidence="3 4" key="1">
    <citation type="submission" date="2016-01" db="EMBL/GenBank/DDBJ databases">
        <title>Genome sequencing of Roseivirga echinicomitans KMM 6058.</title>
        <authorList>
            <person name="Selvaratnam C."/>
            <person name="Thevarajoo S."/>
            <person name="Goh K.M."/>
            <person name="Ee R."/>
            <person name="Chan K.-G."/>
            <person name="Chong C.S."/>
        </authorList>
    </citation>
    <scope>NUCLEOTIDE SEQUENCE [LARGE SCALE GENOMIC DNA]</scope>
    <source>
        <strain evidence="3 4">KMM 6058</strain>
    </source>
</reference>
<keyword evidence="4" id="KW-1185">Reference proteome</keyword>
<dbReference type="AlphaFoldDB" id="A0A150XRB8"/>
<dbReference type="CDD" id="cd08702">
    <property type="entry name" value="Arna_FMT_C"/>
    <property type="match status" value="1"/>
</dbReference>
<dbReference type="SUPFAM" id="SSF53328">
    <property type="entry name" value="Formyltransferase"/>
    <property type="match status" value="1"/>
</dbReference>
<protein>
    <recommendedName>
        <fullName evidence="5">Formyl transferase C-terminal domain-containing protein</fullName>
    </recommendedName>
</protein>
<evidence type="ECO:0000259" key="2">
    <source>
        <dbReference type="Pfam" id="PF02911"/>
    </source>
</evidence>
<name>A0A150XRB8_9BACT</name>
<dbReference type="RefSeq" id="WP_068413447.1">
    <property type="nucleotide sequence ID" value="NZ_LRDB01000006.1"/>
</dbReference>
<dbReference type="InterPro" id="IPR002376">
    <property type="entry name" value="Formyl_transf_N"/>
</dbReference>
<feature type="domain" description="Formyl transferase N-terminal" evidence="1">
    <location>
        <begin position="65"/>
        <end position="183"/>
    </location>
</feature>
<dbReference type="InterPro" id="IPR011034">
    <property type="entry name" value="Formyl_transferase-like_C_sf"/>
</dbReference>
<dbReference type="Pfam" id="PF02911">
    <property type="entry name" value="Formyl_trans_C"/>
    <property type="match status" value="1"/>
</dbReference>
<comment type="caution">
    <text evidence="3">The sequence shown here is derived from an EMBL/GenBank/DDBJ whole genome shotgun (WGS) entry which is preliminary data.</text>
</comment>
<dbReference type="Gene3D" id="3.40.50.12230">
    <property type="match status" value="1"/>
</dbReference>
<proteinExistence type="predicted"/>
<evidence type="ECO:0000259" key="1">
    <source>
        <dbReference type="Pfam" id="PF00551"/>
    </source>
</evidence>
<dbReference type="SUPFAM" id="SSF50486">
    <property type="entry name" value="FMT C-terminal domain-like"/>
    <property type="match status" value="1"/>
</dbReference>
<dbReference type="STRING" id="296218.AWN68_16470"/>
<dbReference type="InterPro" id="IPR005793">
    <property type="entry name" value="Formyl_trans_C"/>
</dbReference>
<dbReference type="Pfam" id="PF00551">
    <property type="entry name" value="Formyl_trans_N"/>
    <property type="match status" value="1"/>
</dbReference>
<dbReference type="OrthoDB" id="9806170at2"/>
<dbReference type="EMBL" id="LRDB01000006">
    <property type="protein sequence ID" value="KYG81132.1"/>
    <property type="molecule type" value="Genomic_DNA"/>
</dbReference>
<organism evidence="3 4">
    <name type="scientific">Roseivirga echinicomitans</name>
    <dbReference type="NCBI Taxonomy" id="296218"/>
    <lineage>
        <taxon>Bacteria</taxon>
        <taxon>Pseudomonadati</taxon>
        <taxon>Bacteroidota</taxon>
        <taxon>Cytophagia</taxon>
        <taxon>Cytophagales</taxon>
        <taxon>Roseivirgaceae</taxon>
        <taxon>Roseivirga</taxon>
    </lineage>
</organism>
<dbReference type="GO" id="GO:0004479">
    <property type="term" value="F:methionyl-tRNA formyltransferase activity"/>
    <property type="evidence" value="ECO:0007669"/>
    <property type="project" value="TreeGrafter"/>
</dbReference>
<dbReference type="PANTHER" id="PTHR11138">
    <property type="entry name" value="METHIONYL-TRNA FORMYLTRANSFERASE"/>
    <property type="match status" value="1"/>
</dbReference>
<dbReference type="InterPro" id="IPR036477">
    <property type="entry name" value="Formyl_transf_N_sf"/>
</dbReference>
<sequence length="312" mass="35586">MKKIVMCGCHVAGYEAIGKMLASGLKIDYFVLVDKSKAERLQISGYIDYEPLAKAYGIPVYYVSKYTLNSAEDIEFFKRNEFDLLIQGGWQRLFPSVILDTLSIGAIGGHGSVEFLPKGRGRSPINWSLINGAERFIVHYFLIRPGIDNGDVFFYQMFDINQWDDVQSLYLKMSMITHRMYMEWVPKLLIGDFTVQPQVGIPTYFGKRTPEDGIIDWNKPLMDIYNFVRALTKPYPGAFSFINDKKVTLYRVSPFDTRLDVPGQRIGEIVEVFQDGSFLIKCHGGLLRVTDYLTDLSIKVGMVFDSSPDIKK</sequence>
<evidence type="ECO:0000313" key="3">
    <source>
        <dbReference type="EMBL" id="KYG81132.1"/>
    </source>
</evidence>
<evidence type="ECO:0000313" key="4">
    <source>
        <dbReference type="Proteomes" id="UP000075615"/>
    </source>
</evidence>
<gene>
    <name evidence="3" type="ORF">AWN68_16470</name>
</gene>
<dbReference type="Proteomes" id="UP000075615">
    <property type="component" value="Unassembled WGS sequence"/>
</dbReference>
<evidence type="ECO:0008006" key="5">
    <source>
        <dbReference type="Google" id="ProtNLM"/>
    </source>
</evidence>
<feature type="domain" description="Formyl transferase C-terminal" evidence="2">
    <location>
        <begin position="209"/>
        <end position="290"/>
    </location>
</feature>